<feature type="compositionally biased region" description="Polar residues" evidence="1">
    <location>
        <begin position="1"/>
        <end position="19"/>
    </location>
</feature>
<feature type="region of interest" description="Disordered" evidence="1">
    <location>
        <begin position="1"/>
        <end position="20"/>
    </location>
</feature>
<evidence type="ECO:0000313" key="2">
    <source>
        <dbReference type="EMBL" id="VFU58713.1"/>
    </source>
</evidence>
<evidence type="ECO:0000256" key="1">
    <source>
        <dbReference type="SAM" id="MobiDB-lite"/>
    </source>
</evidence>
<organism evidence="2">
    <name type="scientific">Salix viminalis</name>
    <name type="common">Common osier</name>
    <name type="synonym">Basket willow</name>
    <dbReference type="NCBI Taxonomy" id="40686"/>
    <lineage>
        <taxon>Eukaryota</taxon>
        <taxon>Viridiplantae</taxon>
        <taxon>Streptophyta</taxon>
        <taxon>Embryophyta</taxon>
        <taxon>Tracheophyta</taxon>
        <taxon>Spermatophyta</taxon>
        <taxon>Magnoliopsida</taxon>
        <taxon>eudicotyledons</taxon>
        <taxon>Gunneridae</taxon>
        <taxon>Pentapetalae</taxon>
        <taxon>rosids</taxon>
        <taxon>fabids</taxon>
        <taxon>Malpighiales</taxon>
        <taxon>Salicaceae</taxon>
        <taxon>Saliceae</taxon>
        <taxon>Salix</taxon>
    </lineage>
</organism>
<gene>
    <name evidence="2" type="ORF">SVIM_LOCUS429616</name>
</gene>
<name>A0A6N2N9S4_SALVM</name>
<sequence length="80" mass="8912">MSSRTESTDTTHVMHQTNVEPPEISNRWTWLKCRLASVVKHGTTTLASNFQESIKAASRISAMHDLLKSKSRLKGGGEMI</sequence>
<proteinExistence type="predicted"/>
<reference evidence="2" key="1">
    <citation type="submission" date="2019-03" db="EMBL/GenBank/DDBJ databases">
        <authorList>
            <person name="Mank J."/>
            <person name="Almeida P."/>
        </authorList>
    </citation>
    <scope>NUCLEOTIDE SEQUENCE</scope>
    <source>
        <strain evidence="2">78183</strain>
    </source>
</reference>
<protein>
    <submittedName>
        <fullName evidence="2">Uncharacterized protein</fullName>
    </submittedName>
</protein>
<dbReference type="EMBL" id="CAADRP010001996">
    <property type="protein sequence ID" value="VFU58713.1"/>
    <property type="molecule type" value="Genomic_DNA"/>
</dbReference>
<accession>A0A6N2N9S4</accession>
<dbReference type="AlphaFoldDB" id="A0A6N2N9S4"/>